<evidence type="ECO:0000256" key="4">
    <source>
        <dbReference type="ARBA" id="ARBA00022825"/>
    </source>
</evidence>
<comment type="similarity">
    <text evidence="1">Belongs to the peptidase S1C family.</text>
</comment>
<comment type="caution">
    <text evidence="6">The sequence shown here is derived from an EMBL/GenBank/DDBJ whole genome shotgun (WGS) entry which is preliminary data.</text>
</comment>
<dbReference type="SUPFAM" id="SSF50156">
    <property type="entry name" value="PDZ domain-like"/>
    <property type="match status" value="1"/>
</dbReference>
<evidence type="ECO:0000259" key="5">
    <source>
        <dbReference type="PROSITE" id="PS50106"/>
    </source>
</evidence>
<dbReference type="Proteomes" id="UP000588068">
    <property type="component" value="Unassembled WGS sequence"/>
</dbReference>
<dbReference type="FunFam" id="2.40.10.10:FF:000001">
    <property type="entry name" value="Periplasmic serine protease DegS"/>
    <property type="match status" value="1"/>
</dbReference>
<accession>A0A841HV21</accession>
<dbReference type="PANTHER" id="PTHR22939">
    <property type="entry name" value="SERINE PROTEASE FAMILY S1C HTRA-RELATED"/>
    <property type="match status" value="1"/>
</dbReference>
<dbReference type="PANTHER" id="PTHR22939:SF129">
    <property type="entry name" value="SERINE PROTEASE HTRA2, MITOCHONDRIAL"/>
    <property type="match status" value="1"/>
</dbReference>
<evidence type="ECO:0000313" key="7">
    <source>
        <dbReference type="Proteomes" id="UP000588068"/>
    </source>
</evidence>
<protein>
    <submittedName>
        <fullName evidence="6">S1-C subfamily serine protease</fullName>
    </submittedName>
</protein>
<dbReference type="InterPro" id="IPR041489">
    <property type="entry name" value="PDZ_6"/>
</dbReference>
<dbReference type="AlphaFoldDB" id="A0A841HV21"/>
<dbReference type="SMART" id="SM00228">
    <property type="entry name" value="PDZ"/>
    <property type="match status" value="1"/>
</dbReference>
<gene>
    <name evidence="6" type="ORF">HNQ60_004566</name>
</gene>
<reference evidence="6 7" key="1">
    <citation type="submission" date="2020-08" db="EMBL/GenBank/DDBJ databases">
        <title>Genomic Encyclopedia of Type Strains, Phase IV (KMG-IV): sequencing the most valuable type-strain genomes for metagenomic binning, comparative biology and taxonomic classification.</title>
        <authorList>
            <person name="Goeker M."/>
        </authorList>
    </citation>
    <scope>NUCLEOTIDE SEQUENCE [LARGE SCALE GENOMIC DNA]</scope>
    <source>
        <strain evidence="6 7">DSM 26723</strain>
    </source>
</reference>
<dbReference type="Pfam" id="PF13365">
    <property type="entry name" value="Trypsin_2"/>
    <property type="match status" value="1"/>
</dbReference>
<feature type="domain" description="PDZ" evidence="5">
    <location>
        <begin position="202"/>
        <end position="283"/>
    </location>
</feature>
<dbReference type="SUPFAM" id="SSF50494">
    <property type="entry name" value="Trypsin-like serine proteases"/>
    <property type="match status" value="1"/>
</dbReference>
<dbReference type="Gene3D" id="2.30.42.10">
    <property type="match status" value="1"/>
</dbReference>
<dbReference type="GO" id="GO:0004252">
    <property type="term" value="F:serine-type endopeptidase activity"/>
    <property type="evidence" value="ECO:0007669"/>
    <property type="project" value="InterPro"/>
</dbReference>
<dbReference type="PROSITE" id="PS50106">
    <property type="entry name" value="PDZ"/>
    <property type="match status" value="1"/>
</dbReference>
<keyword evidence="4" id="KW-0720">Serine protease</keyword>
<sequence>MNIYTARVVSTTVRPQATRPLYEQNLPAVRRRVESSLGSGVIVDAAGHIVTNHHVIRDASEIRVQLADGRVATPTVVGTDADTDLAVLKVDLPGLPVMPLGRSDELRAGDVVLAIGNPLGLSQTVTQGIVSAIGRGSLRLATFADFIQTDAAINFGNSGGALIDVDGDLIGINTAVLAQQLGTEGIGFAIPVNLVRGVMSEIITHGRVRRGWLGVHVIGDPNRRFSAPVVGVIDRGSPAERAGLRPGDLIVEINGRQILTDQEALTQVAAMPPGSEIEIRFRRGDQSLTARATLEERRSDEPAP</sequence>
<dbReference type="GO" id="GO:0006508">
    <property type="term" value="P:proteolysis"/>
    <property type="evidence" value="ECO:0007669"/>
    <property type="project" value="UniProtKB-KW"/>
</dbReference>
<keyword evidence="3" id="KW-0378">Hydrolase</keyword>
<proteinExistence type="inferred from homology"/>
<dbReference type="RefSeq" id="WP_221304403.1">
    <property type="nucleotide sequence ID" value="NZ_JACHHZ010000006.1"/>
</dbReference>
<dbReference type="InterPro" id="IPR036034">
    <property type="entry name" value="PDZ_sf"/>
</dbReference>
<keyword evidence="2 6" id="KW-0645">Protease</keyword>
<evidence type="ECO:0000256" key="3">
    <source>
        <dbReference type="ARBA" id="ARBA00022801"/>
    </source>
</evidence>
<evidence type="ECO:0000256" key="1">
    <source>
        <dbReference type="ARBA" id="ARBA00010541"/>
    </source>
</evidence>
<dbReference type="Pfam" id="PF17820">
    <property type="entry name" value="PDZ_6"/>
    <property type="match status" value="1"/>
</dbReference>
<evidence type="ECO:0000313" key="6">
    <source>
        <dbReference type="EMBL" id="MBB6095675.1"/>
    </source>
</evidence>
<evidence type="ECO:0000256" key="2">
    <source>
        <dbReference type="ARBA" id="ARBA00022670"/>
    </source>
</evidence>
<dbReference type="Gene3D" id="2.40.10.120">
    <property type="match status" value="1"/>
</dbReference>
<dbReference type="InterPro" id="IPR009003">
    <property type="entry name" value="Peptidase_S1_PA"/>
</dbReference>
<dbReference type="EMBL" id="JACHHZ010000006">
    <property type="protein sequence ID" value="MBB6095675.1"/>
    <property type="molecule type" value="Genomic_DNA"/>
</dbReference>
<dbReference type="PRINTS" id="PR00834">
    <property type="entry name" value="PROTEASES2C"/>
</dbReference>
<name>A0A841HV21_9GAMM</name>
<dbReference type="InterPro" id="IPR001478">
    <property type="entry name" value="PDZ"/>
</dbReference>
<organism evidence="6 7">
    <name type="scientific">Povalibacter uvarum</name>
    <dbReference type="NCBI Taxonomy" id="732238"/>
    <lineage>
        <taxon>Bacteria</taxon>
        <taxon>Pseudomonadati</taxon>
        <taxon>Pseudomonadota</taxon>
        <taxon>Gammaproteobacteria</taxon>
        <taxon>Steroidobacterales</taxon>
        <taxon>Steroidobacteraceae</taxon>
        <taxon>Povalibacter</taxon>
    </lineage>
</organism>
<dbReference type="InterPro" id="IPR001940">
    <property type="entry name" value="Peptidase_S1C"/>
</dbReference>
<keyword evidence="7" id="KW-1185">Reference proteome</keyword>